<dbReference type="InterPro" id="IPR008920">
    <property type="entry name" value="TF_FadR/GntR_C"/>
</dbReference>
<dbReference type="InterPro" id="IPR036390">
    <property type="entry name" value="WH_DNA-bd_sf"/>
</dbReference>
<protein>
    <submittedName>
        <fullName evidence="5">GntR family transcriptional regulator</fullName>
    </submittedName>
</protein>
<evidence type="ECO:0000256" key="1">
    <source>
        <dbReference type="ARBA" id="ARBA00023015"/>
    </source>
</evidence>
<evidence type="ECO:0000259" key="4">
    <source>
        <dbReference type="PROSITE" id="PS50949"/>
    </source>
</evidence>
<dbReference type="EMBL" id="JZEY01000054">
    <property type="protein sequence ID" value="KKB08882.1"/>
    <property type="molecule type" value="Genomic_DNA"/>
</dbReference>
<proteinExistence type="predicted"/>
<accession>A0A0F5FKY3</accession>
<dbReference type="GO" id="GO:0003700">
    <property type="term" value="F:DNA-binding transcription factor activity"/>
    <property type="evidence" value="ECO:0007669"/>
    <property type="project" value="InterPro"/>
</dbReference>
<evidence type="ECO:0000313" key="6">
    <source>
        <dbReference type="Proteomes" id="UP000033649"/>
    </source>
</evidence>
<evidence type="ECO:0000313" key="5">
    <source>
        <dbReference type="EMBL" id="KKB08882.1"/>
    </source>
</evidence>
<dbReference type="InterPro" id="IPR011711">
    <property type="entry name" value="GntR_C"/>
</dbReference>
<dbReference type="Proteomes" id="UP000033649">
    <property type="component" value="Unassembled WGS sequence"/>
</dbReference>
<dbReference type="PATRIC" id="fig|429727.3.peg.456"/>
<dbReference type="CDD" id="cd07377">
    <property type="entry name" value="WHTH_GntR"/>
    <property type="match status" value="1"/>
</dbReference>
<dbReference type="SMART" id="SM00345">
    <property type="entry name" value="HTH_GNTR"/>
    <property type="match status" value="1"/>
</dbReference>
<dbReference type="SMART" id="SM00895">
    <property type="entry name" value="FCD"/>
    <property type="match status" value="1"/>
</dbReference>
<dbReference type="OrthoDB" id="7618373at2"/>
<dbReference type="GO" id="GO:0003677">
    <property type="term" value="F:DNA binding"/>
    <property type="evidence" value="ECO:0007669"/>
    <property type="project" value="UniProtKB-KW"/>
</dbReference>
<dbReference type="SUPFAM" id="SSF46785">
    <property type="entry name" value="Winged helix' DNA-binding domain"/>
    <property type="match status" value="1"/>
</dbReference>
<dbReference type="PROSITE" id="PS50949">
    <property type="entry name" value="HTH_GNTR"/>
    <property type="match status" value="1"/>
</dbReference>
<evidence type="ECO:0000256" key="3">
    <source>
        <dbReference type="ARBA" id="ARBA00023163"/>
    </source>
</evidence>
<dbReference type="PANTHER" id="PTHR43537:SF53">
    <property type="entry name" value="HTH-TYPE TRANSCRIPTIONAL REPRESSOR NANR"/>
    <property type="match status" value="1"/>
</dbReference>
<dbReference type="InterPro" id="IPR000524">
    <property type="entry name" value="Tscrpt_reg_HTH_GntR"/>
</dbReference>
<keyword evidence="2" id="KW-0238">DNA-binding</keyword>
<dbReference type="Gene3D" id="1.20.120.530">
    <property type="entry name" value="GntR ligand-binding domain-like"/>
    <property type="match status" value="1"/>
</dbReference>
<gene>
    <name evidence="5" type="ORF">VE26_02165</name>
</gene>
<dbReference type="STRING" id="429727.VE26_02165"/>
<feature type="domain" description="HTH gntR-type" evidence="4">
    <location>
        <begin position="20"/>
        <end position="87"/>
    </location>
</feature>
<dbReference type="InterPro" id="IPR036388">
    <property type="entry name" value="WH-like_DNA-bd_sf"/>
</dbReference>
<dbReference type="PANTHER" id="PTHR43537">
    <property type="entry name" value="TRANSCRIPTIONAL REGULATOR, GNTR FAMILY"/>
    <property type="match status" value="1"/>
</dbReference>
<comment type="caution">
    <text evidence="5">The sequence shown here is derived from an EMBL/GenBank/DDBJ whole genome shotgun (WGS) entry which is preliminary data.</text>
</comment>
<evidence type="ECO:0000256" key="2">
    <source>
        <dbReference type="ARBA" id="ARBA00023125"/>
    </source>
</evidence>
<dbReference type="Pfam" id="PF00392">
    <property type="entry name" value="GntR"/>
    <property type="match status" value="1"/>
</dbReference>
<sequence length="244" mass="27070">MPPRKQPRAKPIDIEVEDAEDVTDRICATLSTAIADGALKPGSKIIEEAIAEHFGVSRTVVRGALGVLQRERLLERKRNRGTFVAEPSIEEAHQLFEARRALERTILELVVARITEADFARLEAITAAELRLHEQDHDAAKATMVGQFHVELAAIAGNVVLSEMLAKLVARLSLVMALYEDERQDDCGADHHRAIVLALRAKDIRKAQTLMDTHLADIEGRVKLTPGQSERHSFMSVLETFSES</sequence>
<dbReference type="SUPFAM" id="SSF48008">
    <property type="entry name" value="GntR ligand-binding domain-like"/>
    <property type="match status" value="1"/>
</dbReference>
<name>A0A0F5FKY3_9HYPH</name>
<reference evidence="5 6" key="1">
    <citation type="submission" date="2015-03" db="EMBL/GenBank/DDBJ databases">
        <authorList>
            <person name="Hassan Y."/>
            <person name="Lepp D."/>
            <person name="Li X.-Z."/>
            <person name="Zhou T."/>
        </authorList>
    </citation>
    <scope>NUCLEOTIDE SEQUENCE [LARGE SCALE GENOMIC DNA]</scope>
    <source>
        <strain evidence="5 6">IPL18</strain>
    </source>
</reference>
<keyword evidence="6" id="KW-1185">Reference proteome</keyword>
<dbReference type="RefSeq" id="WP_046103570.1">
    <property type="nucleotide sequence ID" value="NZ_JZEY01000054.1"/>
</dbReference>
<keyword evidence="3" id="KW-0804">Transcription</keyword>
<keyword evidence="1" id="KW-0805">Transcription regulation</keyword>
<organism evidence="5 6">
    <name type="scientific">Devosia chinhatensis</name>
    <dbReference type="NCBI Taxonomy" id="429727"/>
    <lineage>
        <taxon>Bacteria</taxon>
        <taxon>Pseudomonadati</taxon>
        <taxon>Pseudomonadota</taxon>
        <taxon>Alphaproteobacteria</taxon>
        <taxon>Hyphomicrobiales</taxon>
        <taxon>Devosiaceae</taxon>
        <taxon>Devosia</taxon>
    </lineage>
</organism>
<dbReference type="Pfam" id="PF07729">
    <property type="entry name" value="FCD"/>
    <property type="match status" value="1"/>
</dbReference>
<dbReference type="Gene3D" id="1.10.10.10">
    <property type="entry name" value="Winged helix-like DNA-binding domain superfamily/Winged helix DNA-binding domain"/>
    <property type="match status" value="1"/>
</dbReference>
<dbReference type="AlphaFoldDB" id="A0A0F5FKY3"/>